<dbReference type="AlphaFoldDB" id="A0A1G9KW58"/>
<dbReference type="InterPro" id="IPR023378">
    <property type="entry name" value="YheA/YmcA-like_dom_sf"/>
</dbReference>
<dbReference type="Proteomes" id="UP000183162">
    <property type="component" value="Unassembled WGS sequence"/>
</dbReference>
<reference evidence="2 4" key="2">
    <citation type="submission" date="2017-07" db="EMBL/GenBank/DDBJ databases">
        <authorList>
            <person name="Sun Z.S."/>
            <person name="Albrecht U."/>
            <person name="Echele G."/>
            <person name="Lee C.C."/>
        </authorList>
    </citation>
    <scope>NUCLEOTIDE SEQUENCE [LARGE SCALE GENOMIC DNA]</scope>
    <source>
        <strain evidence="2 4">AR3</strain>
    </source>
</reference>
<name>A0A1G9KW58_STREI</name>
<evidence type="ECO:0000313" key="4">
    <source>
        <dbReference type="Proteomes" id="UP000214649"/>
    </source>
</evidence>
<dbReference type="PANTHER" id="PTHR38448:SF2">
    <property type="entry name" value="REGULATORY PROTEIN YLBF"/>
    <property type="match status" value="1"/>
</dbReference>
<accession>A0A1G9KW58</accession>
<dbReference type="InterPro" id="IPR052767">
    <property type="entry name" value="Bact_com_dev_regulator"/>
</dbReference>
<proteinExistence type="predicted"/>
<dbReference type="Gene3D" id="1.20.1500.10">
    <property type="entry name" value="YheA/YmcA-like"/>
    <property type="match status" value="1"/>
</dbReference>
<dbReference type="EMBL" id="FNGX01000002">
    <property type="protein sequence ID" value="SDL53595.1"/>
    <property type="molecule type" value="Genomic_DNA"/>
</dbReference>
<evidence type="ECO:0000313" key="1">
    <source>
        <dbReference type="EMBL" id="SDL53595.1"/>
    </source>
</evidence>
<dbReference type="RefSeq" id="WP_004232950.1">
    <property type="nucleotide sequence ID" value="NZ_BJMB01000005.1"/>
</dbReference>
<evidence type="ECO:0000313" key="3">
    <source>
        <dbReference type="Proteomes" id="UP000183162"/>
    </source>
</evidence>
<reference evidence="1 3" key="1">
    <citation type="submission" date="2016-10" db="EMBL/GenBank/DDBJ databases">
        <authorList>
            <person name="de Groot N.N."/>
        </authorList>
    </citation>
    <scope>NUCLEOTIDE SEQUENCE [LARGE SCALE GENOMIC DNA]</scope>
    <source>
        <strain evidence="1 3">Sb09</strain>
    </source>
</reference>
<dbReference type="EMBL" id="FZRA01000001">
    <property type="protein sequence ID" value="SNU06465.1"/>
    <property type="molecule type" value="Genomic_DNA"/>
</dbReference>
<gene>
    <name evidence="1" type="ORF">SAMN05216400_0978</name>
    <name evidence="2" type="ORF">SAMN05216470_0429</name>
</gene>
<protein>
    <submittedName>
        <fullName evidence="1">Cell fate regulator YlbF, YheA/YmcA/DUF963 family (Controls sporulation, competence, biofilm development)</fullName>
    </submittedName>
</protein>
<dbReference type="PANTHER" id="PTHR38448">
    <property type="entry name" value="REGULATORY PROTEIN YLBF-RELATED"/>
    <property type="match status" value="1"/>
</dbReference>
<dbReference type="SUPFAM" id="SSF158622">
    <property type="entry name" value="YheA/YmcA-like"/>
    <property type="match status" value="1"/>
</dbReference>
<dbReference type="OrthoDB" id="2242751at2"/>
<organism evidence="1 3">
    <name type="scientific">Streptococcus equinus</name>
    <name type="common">Streptococcus bovis</name>
    <dbReference type="NCBI Taxonomy" id="1335"/>
    <lineage>
        <taxon>Bacteria</taxon>
        <taxon>Bacillati</taxon>
        <taxon>Bacillota</taxon>
        <taxon>Bacilli</taxon>
        <taxon>Lactobacillales</taxon>
        <taxon>Streptococcaceae</taxon>
        <taxon>Streptococcus</taxon>
    </lineage>
</organism>
<dbReference type="Pfam" id="PF06133">
    <property type="entry name" value="Com_YlbF"/>
    <property type="match status" value="1"/>
</dbReference>
<sequence length="145" mass="16893">MLAIDEQLLEIDEAIDDVAQTFFTLDSVKSYLEIKQEFLADSALQEKIAHFQELKQSYEENKDYLAFRPEVRELRRQLIKEKRILDMNEKVSRLRQSEVEVQEILAELSQKVSSAISPTIFVDTGLPLAPHKSHHHCRGKEKRDV</sequence>
<dbReference type="Proteomes" id="UP000214649">
    <property type="component" value="Unassembled WGS sequence"/>
</dbReference>
<evidence type="ECO:0000313" key="2">
    <source>
        <dbReference type="EMBL" id="SNU06465.1"/>
    </source>
</evidence>
<dbReference type="InterPro" id="IPR010368">
    <property type="entry name" value="Com_YlbF"/>
</dbReference>